<organism evidence="1 2">
    <name type="scientific">Candidatus Curtissbacteria bacterium RIFCSPLOWO2_01_FULL_42_26</name>
    <dbReference type="NCBI Taxonomy" id="1797729"/>
    <lineage>
        <taxon>Bacteria</taxon>
        <taxon>Candidatus Curtissiibacteriota</taxon>
    </lineage>
</organism>
<dbReference type="Proteomes" id="UP000179227">
    <property type="component" value="Unassembled WGS sequence"/>
</dbReference>
<evidence type="ECO:0000313" key="2">
    <source>
        <dbReference type="Proteomes" id="UP000179227"/>
    </source>
</evidence>
<sequence>MVEKIDAFGHSVSEVLDVLKLRPDSGFRLIYFGPSETVTVQEQRYLSDLSAMPYYYHRSYLLTGMIDSRGRPVRLLAVPGDCPYLGEDEDLPGEEVTYVAKVTRQRVRKRSSPITLLILADDREKAMGVAEKKALRILGRNYQYAIDLRHVSPQEFAKEANRLIDRGHKLPDSILRYRKIGDYALQRELRLA</sequence>
<protein>
    <submittedName>
        <fullName evidence="1">Uncharacterized protein</fullName>
    </submittedName>
</protein>
<name>A0A1F5HVC9_9BACT</name>
<comment type="caution">
    <text evidence="1">The sequence shown here is derived from an EMBL/GenBank/DDBJ whole genome shotgun (WGS) entry which is preliminary data.</text>
</comment>
<accession>A0A1F5HVC9</accession>
<evidence type="ECO:0000313" key="1">
    <source>
        <dbReference type="EMBL" id="OGE08118.1"/>
    </source>
</evidence>
<dbReference type="AlphaFoldDB" id="A0A1F5HVC9"/>
<reference evidence="1 2" key="1">
    <citation type="journal article" date="2016" name="Nat. Commun.">
        <title>Thousands of microbial genomes shed light on interconnected biogeochemical processes in an aquifer system.</title>
        <authorList>
            <person name="Anantharaman K."/>
            <person name="Brown C.T."/>
            <person name="Hug L.A."/>
            <person name="Sharon I."/>
            <person name="Castelle C.J."/>
            <person name="Probst A.J."/>
            <person name="Thomas B.C."/>
            <person name="Singh A."/>
            <person name="Wilkins M.J."/>
            <person name="Karaoz U."/>
            <person name="Brodie E.L."/>
            <person name="Williams K.H."/>
            <person name="Hubbard S.S."/>
            <person name="Banfield J.F."/>
        </authorList>
    </citation>
    <scope>NUCLEOTIDE SEQUENCE [LARGE SCALE GENOMIC DNA]</scope>
</reference>
<dbReference type="STRING" id="1797729.A3A60_04340"/>
<gene>
    <name evidence="1" type="ORF">A3A60_04340</name>
</gene>
<dbReference type="EMBL" id="MFBS01000042">
    <property type="protein sequence ID" value="OGE08118.1"/>
    <property type="molecule type" value="Genomic_DNA"/>
</dbReference>
<proteinExistence type="predicted"/>